<dbReference type="SUPFAM" id="SSF48452">
    <property type="entry name" value="TPR-like"/>
    <property type="match status" value="1"/>
</dbReference>
<evidence type="ECO:0000313" key="2">
    <source>
        <dbReference type="Proteomes" id="UP000255239"/>
    </source>
</evidence>
<proteinExistence type="predicted"/>
<accession>A0A378CFR0</accession>
<dbReference type="InterPro" id="IPR011990">
    <property type="entry name" value="TPR-like_helical_dom_sf"/>
</dbReference>
<organism evidence="1 2">
    <name type="scientific">Klebsiella pneumoniae</name>
    <dbReference type="NCBI Taxonomy" id="573"/>
    <lineage>
        <taxon>Bacteria</taxon>
        <taxon>Pseudomonadati</taxon>
        <taxon>Pseudomonadota</taxon>
        <taxon>Gammaproteobacteria</taxon>
        <taxon>Enterobacterales</taxon>
        <taxon>Enterobacteriaceae</taxon>
        <taxon>Klebsiella/Raoultella group</taxon>
        <taxon>Klebsiella</taxon>
        <taxon>Klebsiella pneumoniae complex</taxon>
    </lineage>
</organism>
<dbReference type="Gene3D" id="1.25.40.10">
    <property type="entry name" value="Tetratricopeptide repeat domain"/>
    <property type="match status" value="1"/>
</dbReference>
<dbReference type="GO" id="GO:0003677">
    <property type="term" value="F:DNA binding"/>
    <property type="evidence" value="ECO:0007669"/>
    <property type="project" value="UniProtKB-KW"/>
</dbReference>
<gene>
    <name evidence="1" type="primary">cadC_1</name>
    <name evidence="1" type="ORF">NCTC11679_04206</name>
</gene>
<dbReference type="Proteomes" id="UP000255239">
    <property type="component" value="Unassembled WGS sequence"/>
</dbReference>
<evidence type="ECO:0000313" key="1">
    <source>
        <dbReference type="EMBL" id="STV68452.1"/>
    </source>
</evidence>
<dbReference type="EMBL" id="UGMG01000001">
    <property type="protein sequence ID" value="STV68452.1"/>
    <property type="molecule type" value="Genomic_DNA"/>
</dbReference>
<keyword evidence="1" id="KW-0238">DNA-binding</keyword>
<protein>
    <submittedName>
        <fullName evidence="1">DNA-binding transcriptional activator CadC</fullName>
    </submittedName>
</protein>
<sequence>MPKKRWVDVLRHSQQPLDDKQLAALYSEVERVGAMPGIKDMAIYYQIKAVDSLGKGKVDEANTAINSAIDLEMSWLNYVLLGKVYEMKGENRLAADSYITAFNLRPGEDTLYWIENGVFQTSVNRVVPYLDNFLSSE</sequence>
<reference evidence="1 2" key="1">
    <citation type="submission" date="2018-06" db="EMBL/GenBank/DDBJ databases">
        <authorList>
            <consortium name="Pathogen Informatics"/>
            <person name="Doyle S."/>
        </authorList>
    </citation>
    <scope>NUCLEOTIDE SEQUENCE [LARGE SCALE GENOMIC DNA]</scope>
    <source>
        <strain evidence="1 2">NCTC11679</strain>
    </source>
</reference>
<dbReference type="AlphaFoldDB" id="A0A378CFR0"/>
<name>A0A378CFR0_KLEPN</name>